<protein>
    <recommendedName>
        <fullName evidence="7">G-protein coupled receptors family 1 profile domain-containing protein</fullName>
    </recommendedName>
</protein>
<reference evidence="8 9" key="1">
    <citation type="submission" date="2022-05" db="EMBL/GenBank/DDBJ databases">
        <authorList>
            <consortium name="Genoscope - CEA"/>
            <person name="William W."/>
        </authorList>
    </citation>
    <scope>NUCLEOTIDE SEQUENCE [LARGE SCALE GENOMIC DNA]</scope>
</reference>
<dbReference type="Gene3D" id="1.20.1070.10">
    <property type="entry name" value="Rhodopsin 7-helix transmembrane proteins"/>
    <property type="match status" value="1"/>
</dbReference>
<evidence type="ECO:0000256" key="4">
    <source>
        <dbReference type="ARBA" id="ARBA00023136"/>
    </source>
</evidence>
<dbReference type="PRINTS" id="PR00237">
    <property type="entry name" value="GPCRRHODOPSN"/>
</dbReference>
<evidence type="ECO:0000313" key="9">
    <source>
        <dbReference type="Proteomes" id="UP001159405"/>
    </source>
</evidence>
<dbReference type="InterPro" id="IPR017452">
    <property type="entry name" value="GPCR_Rhodpsn_7TM"/>
</dbReference>
<keyword evidence="5" id="KW-0675">Receptor</keyword>
<evidence type="ECO:0000313" key="8">
    <source>
        <dbReference type="EMBL" id="CAH3037179.1"/>
    </source>
</evidence>
<feature type="transmembrane region" description="Helical" evidence="6">
    <location>
        <begin position="197"/>
        <end position="216"/>
    </location>
</feature>
<evidence type="ECO:0000256" key="3">
    <source>
        <dbReference type="ARBA" id="ARBA00022989"/>
    </source>
</evidence>
<dbReference type="Proteomes" id="UP001159405">
    <property type="component" value="Unassembled WGS sequence"/>
</dbReference>
<feature type="transmembrane region" description="Helical" evidence="6">
    <location>
        <begin position="20"/>
        <end position="49"/>
    </location>
</feature>
<feature type="domain" description="G-protein coupled receptors family 1 profile" evidence="7">
    <location>
        <begin position="39"/>
        <end position="214"/>
    </location>
</feature>
<feature type="transmembrane region" description="Helical" evidence="6">
    <location>
        <begin position="114"/>
        <end position="134"/>
    </location>
</feature>
<evidence type="ECO:0000256" key="2">
    <source>
        <dbReference type="ARBA" id="ARBA00022692"/>
    </source>
</evidence>
<keyword evidence="9" id="KW-1185">Reference proteome</keyword>
<keyword evidence="4 6" id="KW-0472">Membrane</keyword>
<feature type="transmembrane region" description="Helical" evidence="6">
    <location>
        <begin position="70"/>
        <end position="94"/>
    </location>
</feature>
<dbReference type="PROSITE" id="PS50262">
    <property type="entry name" value="G_PROTEIN_RECEP_F1_2"/>
    <property type="match status" value="1"/>
</dbReference>
<evidence type="ECO:0000259" key="7">
    <source>
        <dbReference type="PROSITE" id="PS50262"/>
    </source>
</evidence>
<dbReference type="PROSITE" id="PS00237">
    <property type="entry name" value="G_PROTEIN_RECEP_F1_1"/>
    <property type="match status" value="1"/>
</dbReference>
<keyword evidence="3 6" id="KW-1133">Transmembrane helix</keyword>
<keyword evidence="2 5" id="KW-0812">Transmembrane</keyword>
<feature type="non-terminal residue" evidence="8">
    <location>
        <position position="1"/>
    </location>
</feature>
<organism evidence="8 9">
    <name type="scientific">Porites lobata</name>
    <dbReference type="NCBI Taxonomy" id="104759"/>
    <lineage>
        <taxon>Eukaryota</taxon>
        <taxon>Metazoa</taxon>
        <taxon>Cnidaria</taxon>
        <taxon>Anthozoa</taxon>
        <taxon>Hexacorallia</taxon>
        <taxon>Scleractinia</taxon>
        <taxon>Fungiina</taxon>
        <taxon>Poritidae</taxon>
        <taxon>Porites</taxon>
    </lineage>
</organism>
<comment type="caution">
    <text evidence="8">The sequence shown here is derived from an EMBL/GenBank/DDBJ whole genome shotgun (WGS) entry which is preliminary data.</text>
</comment>
<keyword evidence="5" id="KW-0807">Transducer</keyword>
<keyword evidence="5" id="KW-0297">G-protein coupled receptor</keyword>
<dbReference type="InterPro" id="IPR000276">
    <property type="entry name" value="GPCR_Rhodpsn"/>
</dbReference>
<evidence type="ECO:0000256" key="5">
    <source>
        <dbReference type="RuleBase" id="RU000688"/>
    </source>
</evidence>
<dbReference type="EMBL" id="CALNXK010000005">
    <property type="protein sequence ID" value="CAH3037179.1"/>
    <property type="molecule type" value="Genomic_DNA"/>
</dbReference>
<dbReference type="PANTHER" id="PTHR45698">
    <property type="entry name" value="TRACE AMINE-ASSOCIATED RECEPTOR 19N-RELATED"/>
    <property type="match status" value="1"/>
</dbReference>
<feature type="transmembrane region" description="Helical" evidence="6">
    <location>
        <begin position="163"/>
        <end position="185"/>
    </location>
</feature>
<dbReference type="PANTHER" id="PTHR45698:SF1">
    <property type="entry name" value="TRACE AMINE-ASSOCIATED RECEPTOR 13C-LIKE"/>
    <property type="match status" value="1"/>
</dbReference>
<comment type="similarity">
    <text evidence="5">Belongs to the G-protein coupled receptor 1 family.</text>
</comment>
<proteinExistence type="inferred from homology"/>
<evidence type="ECO:0000256" key="1">
    <source>
        <dbReference type="ARBA" id="ARBA00004370"/>
    </source>
</evidence>
<accession>A0ABN8MYQ7</accession>
<name>A0ABN8MYQ7_9CNID</name>
<sequence>ISNFRFLLNNPVEGLHGTAALMMCTLLTGGNLMWTGLLASVLFLVLIAVERYHAVLHPLHHQSGFVVTKLKSIVTVLWIYAFVWQIPAFAFFRYSNEAKQCVPAWPHTFGYVRSVWWVISTTVIPVIMMGYLYAQIVLRIWKTNSPGVVGNGKVRRKITRMTLIISVIYILTWISNSVIFLLLRFTDHVTPNSPVDQLGILLVTFNSCVNPIVYTLHSTPFRQRIRSMLLCKPRFSRNAIAPVAYATTHQRVEQDVDVTSYDNEDFVENGIERDSQLERSRQSVSNESTSSCRQN</sequence>
<comment type="subcellular location">
    <subcellularLocation>
        <location evidence="1">Membrane</location>
    </subcellularLocation>
</comment>
<dbReference type="SUPFAM" id="SSF81321">
    <property type="entry name" value="Family A G protein-coupled receptor-like"/>
    <property type="match status" value="1"/>
</dbReference>
<evidence type="ECO:0000256" key="6">
    <source>
        <dbReference type="SAM" id="Phobius"/>
    </source>
</evidence>
<dbReference type="Pfam" id="PF00001">
    <property type="entry name" value="7tm_1"/>
    <property type="match status" value="1"/>
</dbReference>
<gene>
    <name evidence="8" type="ORF">PLOB_00035388</name>
</gene>
<dbReference type="CDD" id="cd00637">
    <property type="entry name" value="7tm_classA_rhodopsin-like"/>
    <property type="match status" value="1"/>
</dbReference>